<evidence type="ECO:0000256" key="4">
    <source>
        <dbReference type="SAM" id="MobiDB-lite"/>
    </source>
</evidence>
<dbReference type="InterPro" id="IPR022409">
    <property type="entry name" value="PKD/Chitinase_dom"/>
</dbReference>
<dbReference type="Pfam" id="PF18911">
    <property type="entry name" value="PKD_4"/>
    <property type="match status" value="2"/>
</dbReference>
<dbReference type="InterPro" id="IPR002105">
    <property type="entry name" value="Dockerin_1_rpt"/>
</dbReference>
<dbReference type="InterPro" id="IPR013517">
    <property type="entry name" value="FG-GAP"/>
</dbReference>
<dbReference type="PANTHER" id="PTHR36220:SF1">
    <property type="entry name" value="GAMMA TUBULIN COMPLEX COMPONENT C-TERMINAL DOMAIN-CONTAINING PROTEIN"/>
    <property type="match status" value="1"/>
</dbReference>
<evidence type="ECO:0000256" key="1">
    <source>
        <dbReference type="ARBA" id="ARBA00022729"/>
    </source>
</evidence>
<dbReference type="InterPro" id="IPR035986">
    <property type="entry name" value="PKD_dom_sf"/>
</dbReference>
<keyword evidence="3" id="KW-0325">Glycoprotein</keyword>
<dbReference type="OrthoDB" id="291134at2"/>
<dbReference type="SMART" id="SM00089">
    <property type="entry name" value="PKD"/>
    <property type="match status" value="2"/>
</dbReference>
<accession>A0A5C6ASP6</accession>
<gene>
    <name evidence="6" type="ORF">Pla52n_33490</name>
</gene>
<keyword evidence="1" id="KW-0732">Signal</keyword>
<dbReference type="GO" id="GO:0004553">
    <property type="term" value="F:hydrolase activity, hydrolyzing O-glycosyl compounds"/>
    <property type="evidence" value="ECO:0007669"/>
    <property type="project" value="InterPro"/>
</dbReference>
<proteinExistence type="predicted"/>
<keyword evidence="7" id="KW-1185">Reference proteome</keyword>
<dbReference type="PANTHER" id="PTHR36220">
    <property type="entry name" value="UNNAMED PRODUCT"/>
    <property type="match status" value="1"/>
</dbReference>
<dbReference type="PROSITE" id="PS50093">
    <property type="entry name" value="PKD"/>
    <property type="match status" value="2"/>
</dbReference>
<evidence type="ECO:0000259" key="5">
    <source>
        <dbReference type="PROSITE" id="PS50093"/>
    </source>
</evidence>
<evidence type="ECO:0000313" key="6">
    <source>
        <dbReference type="EMBL" id="TWU02299.1"/>
    </source>
</evidence>
<dbReference type="Pfam" id="PF20009">
    <property type="entry name" value="GEVED"/>
    <property type="match status" value="1"/>
</dbReference>
<evidence type="ECO:0000256" key="2">
    <source>
        <dbReference type="ARBA" id="ARBA00022737"/>
    </source>
</evidence>
<feature type="region of interest" description="Disordered" evidence="4">
    <location>
        <begin position="1297"/>
        <end position="1330"/>
    </location>
</feature>
<dbReference type="SUPFAM" id="SSF75011">
    <property type="entry name" value="3-carboxy-cis,cis-mucoante lactonizing enzyme"/>
    <property type="match status" value="1"/>
</dbReference>
<feature type="domain" description="PKD" evidence="5">
    <location>
        <begin position="882"/>
        <end position="920"/>
    </location>
</feature>
<keyword evidence="2" id="KW-0677">Repeat</keyword>
<feature type="domain" description="PKD" evidence="5">
    <location>
        <begin position="759"/>
        <end position="825"/>
    </location>
</feature>
<dbReference type="Gene3D" id="2.130.10.130">
    <property type="entry name" value="Integrin alpha, N-terminal"/>
    <property type="match status" value="1"/>
</dbReference>
<dbReference type="InterPro" id="IPR013783">
    <property type="entry name" value="Ig-like_fold"/>
</dbReference>
<dbReference type="RefSeq" id="WP_146520656.1">
    <property type="nucleotide sequence ID" value="NZ_CP151726.1"/>
</dbReference>
<dbReference type="InterPro" id="IPR028994">
    <property type="entry name" value="Integrin_alpha_N"/>
</dbReference>
<dbReference type="Pfam" id="PF00404">
    <property type="entry name" value="Dockerin_1"/>
    <property type="match status" value="1"/>
</dbReference>
<dbReference type="InterPro" id="IPR045474">
    <property type="entry name" value="GEVED"/>
</dbReference>
<evidence type="ECO:0000313" key="7">
    <source>
        <dbReference type="Proteomes" id="UP000320176"/>
    </source>
</evidence>
<dbReference type="InterPro" id="IPR013519">
    <property type="entry name" value="Int_alpha_beta-p"/>
</dbReference>
<organism evidence="6 7">
    <name type="scientific">Stieleria varia</name>
    <dbReference type="NCBI Taxonomy" id="2528005"/>
    <lineage>
        <taxon>Bacteria</taxon>
        <taxon>Pseudomonadati</taxon>
        <taxon>Planctomycetota</taxon>
        <taxon>Planctomycetia</taxon>
        <taxon>Pirellulales</taxon>
        <taxon>Pirellulaceae</taxon>
        <taxon>Stieleria</taxon>
    </lineage>
</organism>
<dbReference type="GO" id="GO:0000272">
    <property type="term" value="P:polysaccharide catabolic process"/>
    <property type="evidence" value="ECO:0007669"/>
    <property type="project" value="InterPro"/>
</dbReference>
<evidence type="ECO:0000256" key="3">
    <source>
        <dbReference type="ARBA" id="ARBA00023180"/>
    </source>
</evidence>
<dbReference type="Gene3D" id="2.60.40.10">
    <property type="entry name" value="Immunoglobulins"/>
    <property type="match status" value="2"/>
</dbReference>
<dbReference type="InterPro" id="IPR000601">
    <property type="entry name" value="PKD_dom"/>
</dbReference>
<protein>
    <submittedName>
        <fullName evidence="6">PKD domain protein</fullName>
    </submittedName>
</protein>
<sequence>MKRLNVFRKTRRKPRLFAASAPKQLTIENLETRHLLAAGDLLATLESPSLVDDGFSRSVAMSGNIAVVGAYRSDGNVGSAYLYDLNSPGNRVEIPNPAANGNSGFGWDVALDGSNLVIGAAYDDTGALGTGRVHVYHATSSSATFQTSINNPSPNSYDRFGWSVAVDGNTVVIGAPADDFGARDSGAAYVFDISGGTATLVSTIVNPTPELEDRFGERVTVSGNKVAISAPSSNGQALGSDPGFVYVYDLSSGDAVLQATIQGDDEFGVGLALDGNTLVAGNGDGAGVRDVKIYDISGTGAVLVDTVSNPEGTVDYFGRNVSLDGNYLAIAADKASVGERWSGTVHFYDISSGVAVLQQTLDNPTPITNEFFGLSIAVDGGRALVGAEFDRIDTTNHEVAYVYEIGAPEFDFGDAGSTYPTTILQDGARHIPVGPQLGAYRDAEFDNIVTSSSNGDDLNGAADDEDGVTFQRLTAGQQQASLGVDVRGGNAKLDAWIDFNADGDWDDSGERIANSILVGNAGDGTYTITFNVPANAVIGNTQSRFRLSTIGGLSPRGIAPNGEVEDHAVTIYGTPSLTAAQPSVSVPEGNTATNSGTFSHSGSAAWVTVTASIGTINQGNGATGSWAWSLQTTSGSLTEGSVATDTVTITATDPFGATSTLSFPLIVTNSPPVIDFDDSEIAITQGQTAAKSLTITDVASDVISVSASLGTVSHSSGNTWIWSYQSNDPMPTTAVVITATDSDNAARSVGFDLTVDAVEPTVNAGSDLTGSDGQVLSFAGSVSDAPAGVVPSYHWDFGDGSVSSTRLANHTYSDNGVYTATLSVTFGQNTYTDTLVVNVANVPASFAPQADESLTASVAGAFTREISFTDPGDDVWSGTVFFGDGSTAQPITIDPGTKTFLLEHTYASAGTYTVNVSLRDDDTNSADAVSRTFNVTVVIDAPPPIPTETQISLDANGNLVITDTGNNTNDHLTISTTASTIQIHDPSVLLGTSINGATGNSTHTVNVPLSAVQGKVLIRTGAGDDTIELVVSPGWSAGHVEVDGGDSGAVGDRLILSGGPFVDASFASSGVGSGSVELGQAFRMDHLNLEQVHSELIVNDVSVTFSNVAESIDINDLGGGQLGLDSSNGVDTRMSIPTRSLLIDLRGSGDDRLIASAESFAAISNVADTVRVLADRDDELNLDPSFQITGTEVIDGMFHVVSQSGSAIVRIAGSEWTNPLNPLDVNGQSGTTALDALIIINELQNGRYISDPLAKDLVSPQSVSPFPGFFLDTSGDGRISAFDALLVINGVPTTQPEGEGIGVSVPLSLSQMGSDESGRDESQELTGPTESVINPVRRFVGTWIAAAHSVDAGAVDAGTEDSPASPGKSAADRVNDLALNELLQGLLF</sequence>
<dbReference type="Pfam" id="PF14312">
    <property type="entry name" value="FG-GAP_2"/>
    <property type="match status" value="3"/>
</dbReference>
<dbReference type="PROSITE" id="PS51470">
    <property type="entry name" value="FG_GAP"/>
    <property type="match status" value="2"/>
</dbReference>
<dbReference type="CDD" id="cd00146">
    <property type="entry name" value="PKD"/>
    <property type="match status" value="1"/>
</dbReference>
<comment type="caution">
    <text evidence="6">The sequence shown here is derived from an EMBL/GenBank/DDBJ whole genome shotgun (WGS) entry which is preliminary data.</text>
</comment>
<reference evidence="6 7" key="1">
    <citation type="submission" date="2019-02" db="EMBL/GenBank/DDBJ databases">
        <title>Deep-cultivation of Planctomycetes and their phenomic and genomic characterization uncovers novel biology.</title>
        <authorList>
            <person name="Wiegand S."/>
            <person name="Jogler M."/>
            <person name="Boedeker C."/>
            <person name="Pinto D."/>
            <person name="Vollmers J."/>
            <person name="Rivas-Marin E."/>
            <person name="Kohn T."/>
            <person name="Peeters S.H."/>
            <person name="Heuer A."/>
            <person name="Rast P."/>
            <person name="Oberbeckmann S."/>
            <person name="Bunk B."/>
            <person name="Jeske O."/>
            <person name="Meyerdierks A."/>
            <person name="Storesund J.E."/>
            <person name="Kallscheuer N."/>
            <person name="Luecker S."/>
            <person name="Lage O.M."/>
            <person name="Pohl T."/>
            <person name="Merkel B.J."/>
            <person name="Hornburger P."/>
            <person name="Mueller R.-W."/>
            <person name="Bruemmer F."/>
            <person name="Labrenz M."/>
            <person name="Spormann A.M."/>
            <person name="Op Den Camp H."/>
            <person name="Overmann J."/>
            <person name="Amann R."/>
            <person name="Jetten M.S.M."/>
            <person name="Mascher T."/>
            <person name="Medema M.H."/>
            <person name="Devos D.P."/>
            <person name="Kaster A.-K."/>
            <person name="Ovreas L."/>
            <person name="Rohde M."/>
            <person name="Galperin M.Y."/>
            <person name="Jogler C."/>
        </authorList>
    </citation>
    <scope>NUCLEOTIDE SEQUENCE [LARGE SCALE GENOMIC DNA]</scope>
    <source>
        <strain evidence="6 7">Pla52n</strain>
    </source>
</reference>
<name>A0A5C6ASP6_9BACT</name>
<dbReference type="EMBL" id="SJPN01000004">
    <property type="protein sequence ID" value="TWU02299.1"/>
    <property type="molecule type" value="Genomic_DNA"/>
</dbReference>
<dbReference type="SUPFAM" id="SSF49299">
    <property type="entry name" value="PKD domain"/>
    <property type="match status" value="2"/>
</dbReference>
<dbReference type="SMART" id="SM00191">
    <property type="entry name" value="Int_alpha"/>
    <property type="match status" value="3"/>
</dbReference>
<dbReference type="Proteomes" id="UP000320176">
    <property type="component" value="Unassembled WGS sequence"/>
</dbReference>